<evidence type="ECO:0000259" key="1">
    <source>
        <dbReference type="Pfam" id="PF22980"/>
    </source>
</evidence>
<reference evidence="2" key="1">
    <citation type="submission" date="2025-02" db="EMBL/GenBank/DDBJ databases">
        <authorList>
            <consortium name="NCBI Genome Project"/>
        </authorList>
    </citation>
    <scope>NUCLEOTIDE SEQUENCE</scope>
</reference>
<organism evidence="2">
    <name type="scientific">Aspergillus niger</name>
    <dbReference type="NCBI Taxonomy" id="5061"/>
    <lineage>
        <taxon>Eukaryota</taxon>
        <taxon>Fungi</taxon>
        <taxon>Dikarya</taxon>
        <taxon>Ascomycota</taxon>
        <taxon>Pezizomycotina</taxon>
        <taxon>Eurotiomycetes</taxon>
        <taxon>Eurotiomycetidae</taxon>
        <taxon>Eurotiales</taxon>
        <taxon>Aspergillaceae</taxon>
        <taxon>Aspergillus</taxon>
        <taxon>Aspergillus subgen. Circumdati</taxon>
    </lineage>
</organism>
<dbReference type="AlphaFoldDB" id="A0AAJ8BRP4"/>
<protein>
    <recommendedName>
        <fullName evidence="1">Myb-like DNA-binding domain-containing protein</fullName>
    </recommendedName>
</protein>
<reference evidence="2" key="2">
    <citation type="submission" date="2025-08" db="UniProtKB">
        <authorList>
            <consortium name="RefSeq"/>
        </authorList>
    </citation>
    <scope>IDENTIFICATION</scope>
</reference>
<feature type="domain" description="Myb-like DNA-binding" evidence="1">
    <location>
        <begin position="8"/>
        <end position="53"/>
    </location>
</feature>
<name>A0AAJ8BRP4_ASPNG</name>
<proteinExistence type="predicted"/>
<accession>A0AAJ8BRP4</accession>
<dbReference type="GeneID" id="84593242"/>
<dbReference type="VEuPathDB" id="FungiDB:An15g06330"/>
<gene>
    <name evidence="2" type="ORF">An15g06330</name>
</gene>
<dbReference type="KEGG" id="ang:An15g06330"/>
<dbReference type="RefSeq" id="XP_059602604.1">
    <property type="nucleotide sequence ID" value="XM_059744754.1"/>
</dbReference>
<evidence type="ECO:0000313" key="2">
    <source>
        <dbReference type="RefSeq" id="XP_059602604.1"/>
    </source>
</evidence>
<dbReference type="InterPro" id="IPR054505">
    <property type="entry name" value="Myb_DNA-bind_8"/>
</dbReference>
<dbReference type="Pfam" id="PF22980">
    <property type="entry name" value="Myb_DNA-bind_8"/>
    <property type="match status" value="1"/>
</dbReference>
<sequence length="240" mass="26420">MPKTHPNDGLVFLYMCILNSDLTTIDWKALGEATNLKLGAARMRYHRLKKNMDAVIKDGKFDLSTTSASTPAKKQSLDMITATDKESSVEPNSPVVGTSAGVVSIAALLNKSPTKRKMADDDDSEAETIIDPSFRDLPVYPPYMHTGGPLAFKPTAKKRSLMHVGSLTVRGVMTGLIHPRESQKHGNAPCCPAECVDWLSEVSTEAGWRVHLPFWRKQYEFHLPGLKESLYSAVNTPHAD</sequence>